<dbReference type="PROSITE" id="PS51384">
    <property type="entry name" value="FAD_FR"/>
    <property type="match status" value="1"/>
</dbReference>
<comment type="function">
    <text evidence="11">Responsible for channeling the electrons from the oxidation of dihydroorotate from the FMN redox center in the PyrD type B subunit to the ultimate electron acceptor NAD(+).</text>
</comment>
<evidence type="ECO:0000256" key="6">
    <source>
        <dbReference type="ARBA" id="ARBA00022827"/>
    </source>
</evidence>
<feature type="binding site" evidence="11 13">
    <location>
        <position position="222"/>
    </location>
    <ligand>
        <name>[2Fe-2S] cluster</name>
        <dbReference type="ChEBI" id="CHEBI:190135"/>
    </ligand>
</feature>
<name>A0A7G9GYM3_9FUSO</name>
<dbReference type="UniPathway" id="UPA00070">
    <property type="reaction ID" value="UER00945"/>
</dbReference>
<dbReference type="SUPFAM" id="SSF63380">
    <property type="entry name" value="Riboflavin synthase domain-like"/>
    <property type="match status" value="1"/>
</dbReference>
<keyword evidence="10 11" id="KW-0411">Iron-sulfur</keyword>
<keyword evidence="5 11" id="KW-0479">Metal-binding</keyword>
<feature type="binding site" evidence="11 13">
    <location>
        <position position="242"/>
    </location>
    <ligand>
        <name>[2Fe-2S] cluster</name>
        <dbReference type="ChEBI" id="CHEBI:190135"/>
    </ligand>
</feature>
<dbReference type="InterPro" id="IPR023455">
    <property type="entry name" value="Dihydroorotate_DHASE_ETsu"/>
</dbReference>
<keyword evidence="16" id="KW-1185">Reference proteome</keyword>
<dbReference type="Pfam" id="PF00970">
    <property type="entry name" value="FAD_binding_6"/>
    <property type="match status" value="1"/>
</dbReference>
<comment type="pathway">
    <text evidence="11">Pyrimidine metabolism; UMP biosynthesis via de novo pathway; orotate from (S)-dihydroorotate (NAD(+) route): step 1/1.</text>
</comment>
<dbReference type="NCBIfam" id="NF000798">
    <property type="entry name" value="PRK00054.1-3"/>
    <property type="match status" value="1"/>
</dbReference>
<evidence type="ECO:0000256" key="8">
    <source>
        <dbReference type="ARBA" id="ARBA00022982"/>
    </source>
</evidence>
<dbReference type="Gene3D" id="3.40.50.80">
    <property type="entry name" value="Nucleotide-binding domain of ferredoxin-NADP reductase (FNR) module"/>
    <property type="match status" value="1"/>
</dbReference>
<dbReference type="GO" id="GO:0016491">
    <property type="term" value="F:oxidoreductase activity"/>
    <property type="evidence" value="ECO:0007669"/>
    <property type="project" value="InterPro"/>
</dbReference>
<dbReference type="InterPro" id="IPR012165">
    <property type="entry name" value="Cyt_c3_hydrogenase_gsu"/>
</dbReference>
<dbReference type="GO" id="GO:0044205">
    <property type="term" value="P:'de novo' UMP biosynthetic process"/>
    <property type="evidence" value="ECO:0007669"/>
    <property type="project" value="UniProtKB-UniRule"/>
</dbReference>
<keyword evidence="4 11" id="KW-0001">2Fe-2S</keyword>
<keyword evidence="6 11" id="KW-0274">FAD</keyword>
<proteinExistence type="inferred from homology"/>
<keyword evidence="2 11" id="KW-0813">Transport</keyword>
<dbReference type="GO" id="GO:0051537">
    <property type="term" value="F:2 iron, 2 sulfur cluster binding"/>
    <property type="evidence" value="ECO:0007669"/>
    <property type="project" value="UniProtKB-KW"/>
</dbReference>
<feature type="binding site" evidence="11 12">
    <location>
        <begin position="51"/>
        <end position="54"/>
    </location>
    <ligand>
        <name>FAD</name>
        <dbReference type="ChEBI" id="CHEBI:57692"/>
    </ligand>
</feature>
<dbReference type="InterPro" id="IPR050353">
    <property type="entry name" value="PyrK_electron_transfer"/>
</dbReference>
<dbReference type="GO" id="GO:0050660">
    <property type="term" value="F:flavin adenine dinucleotide binding"/>
    <property type="evidence" value="ECO:0007669"/>
    <property type="project" value="InterPro"/>
</dbReference>
<gene>
    <name evidence="11" type="primary">pyrK</name>
    <name evidence="15" type="ORF">H9Q81_03465</name>
</gene>
<dbReference type="Gene3D" id="2.40.30.10">
    <property type="entry name" value="Translation factors"/>
    <property type="match status" value="1"/>
</dbReference>
<dbReference type="HAMAP" id="MF_01211">
    <property type="entry name" value="DHODB_Fe_S_bind"/>
    <property type="match status" value="1"/>
</dbReference>
<protein>
    <recommendedName>
        <fullName evidence="11">Dihydroorotate dehydrogenase B (NAD(+)), electron transfer subunit</fullName>
    </recommendedName>
    <alternativeName>
        <fullName evidence="11">Dihydroorotate oxidase B, electron transfer subunit</fullName>
    </alternativeName>
</protein>
<evidence type="ECO:0000256" key="3">
    <source>
        <dbReference type="ARBA" id="ARBA00022630"/>
    </source>
</evidence>
<keyword evidence="7 11" id="KW-0665">Pyrimidine biosynthesis</keyword>
<dbReference type="SUPFAM" id="SSF52343">
    <property type="entry name" value="Ferredoxin reductase-like, C-terminal NADP-linked domain"/>
    <property type="match status" value="1"/>
</dbReference>
<dbReference type="InterPro" id="IPR037117">
    <property type="entry name" value="Dihydroorotate_DH_ele_sf"/>
</dbReference>
<dbReference type="InterPro" id="IPR017927">
    <property type="entry name" value="FAD-bd_FR_type"/>
</dbReference>
<evidence type="ECO:0000313" key="15">
    <source>
        <dbReference type="EMBL" id="QNM15905.1"/>
    </source>
</evidence>
<evidence type="ECO:0000256" key="11">
    <source>
        <dbReference type="HAMAP-Rule" id="MF_01211"/>
    </source>
</evidence>
<dbReference type="CDD" id="cd06218">
    <property type="entry name" value="DHOD_e_trans"/>
    <property type="match status" value="1"/>
</dbReference>
<dbReference type="RefSeq" id="WP_187423151.1">
    <property type="nucleotide sequence ID" value="NZ_CP060637.1"/>
</dbReference>
<dbReference type="KEGG" id="fho:H9Q81_03465"/>
<evidence type="ECO:0000259" key="14">
    <source>
        <dbReference type="PROSITE" id="PS51384"/>
    </source>
</evidence>
<sequence length="269" mass="29556">MFLENCEVISNIQIAGNTYLMKVKGNKSIDKTKAGQFFMLQVKSGMTFLRRPISIHYVNKEKSELEFYYEVKGQGTKDLAEVKIGEEINIQGPLGNGFDTHIENKNIVVVGGGMGMAPMKLLIEELLKNKNKVVFIAGGRNSNALEILSNFNLNNVNTLITSDDGSIGTKGRVDTKLKEVLKNEKFDLVYTCGPEKMMEAVGRISEENDVECQVSLEARMACGVKACVGCSIKTKAGMKKVCHDGPVFDSKIIVDLNPKVENKTSCCGN</sequence>
<keyword evidence="3 11" id="KW-0285">Flavoprotein</keyword>
<evidence type="ECO:0000256" key="5">
    <source>
        <dbReference type="ARBA" id="ARBA00022723"/>
    </source>
</evidence>
<feature type="binding site" evidence="11 13">
    <location>
        <position position="227"/>
    </location>
    <ligand>
        <name>[2Fe-2S] cluster</name>
        <dbReference type="ChEBI" id="CHEBI:190135"/>
    </ligand>
</feature>
<evidence type="ECO:0000256" key="1">
    <source>
        <dbReference type="ARBA" id="ARBA00006422"/>
    </source>
</evidence>
<keyword evidence="9 11" id="KW-0408">Iron</keyword>
<evidence type="ECO:0000256" key="2">
    <source>
        <dbReference type="ARBA" id="ARBA00022448"/>
    </source>
</evidence>
<evidence type="ECO:0000256" key="12">
    <source>
        <dbReference type="PIRSR" id="PIRSR006816-1"/>
    </source>
</evidence>
<dbReference type="PIRSF" id="PIRSF006816">
    <property type="entry name" value="Cyc3_hyd_g"/>
    <property type="match status" value="1"/>
</dbReference>
<comment type="cofactor">
    <cofactor evidence="11">
        <name>[2Fe-2S] cluster</name>
        <dbReference type="ChEBI" id="CHEBI:190135"/>
    </cofactor>
    <text evidence="11">Binds 1 [2Fe-2S] cluster per subunit.</text>
</comment>
<organism evidence="15 16">
    <name type="scientific">Fusobacterium hominis</name>
    <dbReference type="NCBI Taxonomy" id="2764326"/>
    <lineage>
        <taxon>Bacteria</taxon>
        <taxon>Fusobacteriati</taxon>
        <taxon>Fusobacteriota</taxon>
        <taxon>Fusobacteriia</taxon>
        <taxon>Fusobacteriales</taxon>
        <taxon>Fusobacteriaceae</taxon>
        <taxon>Fusobacterium</taxon>
    </lineage>
</organism>
<dbReference type="GO" id="GO:0009055">
    <property type="term" value="F:electron transfer activity"/>
    <property type="evidence" value="ECO:0007669"/>
    <property type="project" value="UniProtKB-UniRule"/>
</dbReference>
<comment type="similarity">
    <text evidence="1 11">Belongs to the PyrK family.</text>
</comment>
<dbReference type="InterPro" id="IPR017938">
    <property type="entry name" value="Riboflavin_synthase-like_b-brl"/>
</dbReference>
<feature type="binding site" evidence="11 12">
    <location>
        <begin position="75"/>
        <end position="76"/>
    </location>
    <ligand>
        <name>FAD</name>
        <dbReference type="ChEBI" id="CHEBI:57692"/>
    </ligand>
</feature>
<evidence type="ECO:0000256" key="4">
    <source>
        <dbReference type="ARBA" id="ARBA00022714"/>
    </source>
</evidence>
<evidence type="ECO:0000313" key="16">
    <source>
        <dbReference type="Proteomes" id="UP000515913"/>
    </source>
</evidence>
<dbReference type="PANTHER" id="PTHR43513">
    <property type="entry name" value="DIHYDROOROTATE DEHYDROGENASE B (NAD(+)), ELECTRON TRANSFER SUBUNIT"/>
    <property type="match status" value="1"/>
</dbReference>
<dbReference type="InterPro" id="IPR019480">
    <property type="entry name" value="Dihydroorotate_DH_Fe-S-bd"/>
</dbReference>
<dbReference type="EMBL" id="CP060637">
    <property type="protein sequence ID" value="QNM15905.1"/>
    <property type="molecule type" value="Genomic_DNA"/>
</dbReference>
<evidence type="ECO:0000256" key="13">
    <source>
        <dbReference type="PIRSR" id="PIRSR006816-2"/>
    </source>
</evidence>
<feature type="domain" description="FAD-binding FR-type" evidence="14">
    <location>
        <begin position="1"/>
        <end position="100"/>
    </location>
</feature>
<dbReference type="InterPro" id="IPR039261">
    <property type="entry name" value="FNR_nucleotide-bd"/>
</dbReference>
<comment type="subunit">
    <text evidence="11">Heterotetramer of 2 PyrK and 2 PyrD type B subunits.</text>
</comment>
<dbReference type="PANTHER" id="PTHR43513:SF3">
    <property type="entry name" value="DIHYDROOROTATE DEHYDROGENASE B (NAD(+)), ELECTRON TRANSFER SUBUNIT-RELATED"/>
    <property type="match status" value="1"/>
</dbReference>
<comment type="cofactor">
    <cofactor evidence="13">
        <name>[2Fe-2S] cluster</name>
        <dbReference type="ChEBI" id="CHEBI:190135"/>
    </cofactor>
    <text evidence="13">Binds 1 [2Fe-2S] cluster per subunit.</text>
</comment>
<keyword evidence="8 11" id="KW-0249">Electron transport</keyword>
<dbReference type="GO" id="GO:0046872">
    <property type="term" value="F:metal ion binding"/>
    <property type="evidence" value="ECO:0007669"/>
    <property type="project" value="UniProtKB-KW"/>
</dbReference>
<dbReference type="Proteomes" id="UP000515913">
    <property type="component" value="Chromosome"/>
</dbReference>
<comment type="cofactor">
    <cofactor evidence="11 12">
        <name>FAD</name>
        <dbReference type="ChEBI" id="CHEBI:57692"/>
    </cofactor>
    <text evidence="11 12">Binds 1 FAD per subunit.</text>
</comment>
<dbReference type="Gene3D" id="2.10.240.10">
    <property type="entry name" value="Dihydroorotate dehydrogenase, electron transfer subunit"/>
    <property type="match status" value="1"/>
</dbReference>
<dbReference type="InterPro" id="IPR008333">
    <property type="entry name" value="Cbr1-like_FAD-bd_dom"/>
</dbReference>
<evidence type="ECO:0000256" key="7">
    <source>
        <dbReference type="ARBA" id="ARBA00022975"/>
    </source>
</evidence>
<dbReference type="Pfam" id="PF10418">
    <property type="entry name" value="DHODB_Fe-S_bind"/>
    <property type="match status" value="1"/>
</dbReference>
<dbReference type="InterPro" id="IPR001433">
    <property type="entry name" value="OxRdtase_FAD/NAD-bd"/>
</dbReference>
<comment type="caution">
    <text evidence="11">Lacks conserved residue(s) required for the propagation of feature annotation.</text>
</comment>
<reference evidence="15 16" key="1">
    <citation type="submission" date="2020-08" db="EMBL/GenBank/DDBJ databases">
        <authorList>
            <person name="Liu C."/>
            <person name="Sun Q."/>
        </authorList>
    </citation>
    <scope>NUCLEOTIDE SEQUENCE [LARGE SCALE GENOMIC DNA]</scope>
    <source>
        <strain evidence="15 16">NSJ-57</strain>
    </source>
</reference>
<dbReference type="AlphaFoldDB" id="A0A7G9GYM3"/>
<accession>A0A7G9GYM3</accession>
<evidence type="ECO:0000256" key="10">
    <source>
        <dbReference type="ARBA" id="ARBA00023014"/>
    </source>
</evidence>
<evidence type="ECO:0000256" key="9">
    <source>
        <dbReference type="ARBA" id="ARBA00023004"/>
    </source>
</evidence>
<dbReference type="Pfam" id="PF00175">
    <property type="entry name" value="NAD_binding_1"/>
    <property type="match status" value="1"/>
</dbReference>
<feature type="binding site" evidence="11 13">
    <location>
        <position position="230"/>
    </location>
    <ligand>
        <name>[2Fe-2S] cluster</name>
        <dbReference type="ChEBI" id="CHEBI:190135"/>
    </ligand>
</feature>